<dbReference type="Gene3D" id="3.30.70.1450">
    <property type="entry name" value="Regulator of K+ conductance, C-terminal domain"/>
    <property type="match status" value="1"/>
</dbReference>
<organism evidence="3 4">
    <name type="scientific">Hujiaoplasma nucleasis</name>
    <dbReference type="NCBI Taxonomy" id="2725268"/>
    <lineage>
        <taxon>Bacteria</taxon>
        <taxon>Bacillati</taxon>
        <taxon>Mycoplasmatota</taxon>
        <taxon>Mollicutes</taxon>
        <taxon>Candidatus Izemoplasmatales</taxon>
        <taxon>Hujiaoplasmataceae</taxon>
        <taxon>Hujiaoplasma</taxon>
    </lineage>
</organism>
<dbReference type="PANTHER" id="PTHR43833:SF7">
    <property type="entry name" value="KTR SYSTEM POTASSIUM UPTAKE PROTEIN C"/>
    <property type="match status" value="1"/>
</dbReference>
<dbReference type="RefSeq" id="WP_312032221.1">
    <property type="nucleotide sequence ID" value="NZ_CP051151.1"/>
</dbReference>
<proteinExistence type="predicted"/>
<accession>A0A7L6N2G4</accession>
<dbReference type="GO" id="GO:0008324">
    <property type="term" value="F:monoatomic cation transmembrane transporter activity"/>
    <property type="evidence" value="ECO:0007669"/>
    <property type="project" value="InterPro"/>
</dbReference>
<dbReference type="PROSITE" id="PS51202">
    <property type="entry name" value="RCK_C"/>
    <property type="match status" value="1"/>
</dbReference>
<evidence type="ECO:0000259" key="1">
    <source>
        <dbReference type="PROSITE" id="PS51201"/>
    </source>
</evidence>
<dbReference type="EMBL" id="CP051151">
    <property type="protein sequence ID" value="QLY39741.1"/>
    <property type="molecule type" value="Genomic_DNA"/>
</dbReference>
<evidence type="ECO:0000313" key="4">
    <source>
        <dbReference type="Proteomes" id="UP000512167"/>
    </source>
</evidence>
<feature type="domain" description="RCK N-terminal" evidence="1">
    <location>
        <begin position="3"/>
        <end position="121"/>
    </location>
</feature>
<dbReference type="PROSITE" id="PS51201">
    <property type="entry name" value="RCK_N"/>
    <property type="match status" value="1"/>
</dbReference>
<evidence type="ECO:0000313" key="3">
    <source>
        <dbReference type="EMBL" id="QLY39741.1"/>
    </source>
</evidence>
<protein>
    <submittedName>
        <fullName evidence="3">TrkA family potassium uptake protein</fullName>
    </submittedName>
</protein>
<dbReference type="GO" id="GO:0006813">
    <property type="term" value="P:potassium ion transport"/>
    <property type="evidence" value="ECO:0007669"/>
    <property type="project" value="InterPro"/>
</dbReference>
<dbReference type="KEGG" id="tbk:HF295_02245"/>
<dbReference type="InterPro" id="IPR003148">
    <property type="entry name" value="RCK_N"/>
</dbReference>
<dbReference type="Pfam" id="PF02254">
    <property type="entry name" value="TrkA_N"/>
    <property type="match status" value="1"/>
</dbReference>
<evidence type="ECO:0000259" key="2">
    <source>
        <dbReference type="PROSITE" id="PS51202"/>
    </source>
</evidence>
<dbReference type="AlphaFoldDB" id="A0A7L6N2G4"/>
<feature type="domain" description="RCK C-terminal" evidence="2">
    <location>
        <begin position="138"/>
        <end position="221"/>
    </location>
</feature>
<dbReference type="Proteomes" id="UP000512167">
    <property type="component" value="Chromosome"/>
</dbReference>
<dbReference type="InterPro" id="IPR006037">
    <property type="entry name" value="RCK_C"/>
</dbReference>
<reference evidence="3 4" key="1">
    <citation type="submission" date="2020-04" db="EMBL/GenBank/DDBJ databases">
        <authorList>
            <person name="Zheng R.K."/>
            <person name="Sun C.M."/>
        </authorList>
    </citation>
    <scope>NUCLEOTIDE SEQUENCE [LARGE SCALE GENOMIC DNA]</scope>
    <source>
        <strain evidence="4">zrk29</strain>
    </source>
</reference>
<dbReference type="PANTHER" id="PTHR43833">
    <property type="entry name" value="POTASSIUM CHANNEL PROTEIN 2-RELATED-RELATED"/>
    <property type="match status" value="1"/>
</dbReference>
<name>A0A7L6N2G4_9MOLU</name>
<sequence length="227" mass="25615">MAKPSFAVIGLGRFGRALVEELMKLEAEVLVIDKDYEKIEKIGKALTNTVCLDSTDVEALREVGISNYDKVVVATGMDVDSSILTTLILKDLGVKEVYVKIQSEYHAKVVEKLGVDHEHLIWPERSTGIRLAKILVSNSFLDYFELDDDYSFITLKATDKVIGKNLLELDVRRNFNVNIVAIRRNDKIIIPSSETPFIEGDELLFVGHNDNSKKFSKWLNGRKIKLS</sequence>
<dbReference type="Gene3D" id="3.40.50.720">
    <property type="entry name" value="NAD(P)-binding Rossmann-like Domain"/>
    <property type="match status" value="1"/>
</dbReference>
<keyword evidence="4" id="KW-1185">Reference proteome</keyword>
<dbReference type="SUPFAM" id="SSF116726">
    <property type="entry name" value="TrkA C-terminal domain-like"/>
    <property type="match status" value="1"/>
</dbReference>
<dbReference type="InterPro" id="IPR036291">
    <property type="entry name" value="NAD(P)-bd_dom_sf"/>
</dbReference>
<dbReference type="InterPro" id="IPR050721">
    <property type="entry name" value="Trk_Ktr_HKT_K-transport"/>
</dbReference>
<dbReference type="InterPro" id="IPR036721">
    <property type="entry name" value="RCK_C_sf"/>
</dbReference>
<dbReference type="Pfam" id="PF02080">
    <property type="entry name" value="TrkA_C"/>
    <property type="match status" value="1"/>
</dbReference>
<dbReference type="SUPFAM" id="SSF51735">
    <property type="entry name" value="NAD(P)-binding Rossmann-fold domains"/>
    <property type="match status" value="1"/>
</dbReference>
<gene>
    <name evidence="3" type="ORF">HF295_02245</name>
</gene>